<dbReference type="PANTHER" id="PTHR10394">
    <property type="entry name" value="40S RIBOSOMAL PROTEIN S8"/>
    <property type="match status" value="1"/>
</dbReference>
<gene>
    <name evidence="2" type="primary">LOC140011066</name>
</gene>
<name>A0ABM4V6T2_COFAR</name>
<dbReference type="Proteomes" id="UP001652660">
    <property type="component" value="Chromosome 7e"/>
</dbReference>
<dbReference type="InterPro" id="IPR001047">
    <property type="entry name" value="Ribosomal_eS8"/>
</dbReference>
<evidence type="ECO:0000313" key="2">
    <source>
        <dbReference type="RefSeq" id="XP_071915248.1"/>
    </source>
</evidence>
<accession>A0ABM4V6T2</accession>
<evidence type="ECO:0008006" key="3">
    <source>
        <dbReference type="Google" id="ProtNLM"/>
    </source>
</evidence>
<keyword evidence="1" id="KW-1185">Reference proteome</keyword>
<sequence>MNCSTRRGIKELGPAFWFVPSMNPVTEWNRILFSDATTQRSSLEMLDLLVIRLPLSSQTFTFGSTRRSCRIHQQRQLQQQNGYFLRFNAQEACHLRQEEGLKEKAKEPEAYIEDTKSNHVVRKLRQRQQDCKIDPHFEEQFAGGRLLAAISSRPLQCGRADGYILEGKELEFYVKKIQRKKGKGASGAA</sequence>
<reference evidence="2" key="1">
    <citation type="submission" date="2025-08" db="UniProtKB">
        <authorList>
            <consortium name="RefSeq"/>
        </authorList>
    </citation>
    <scope>IDENTIFICATION</scope>
    <source>
        <tissue evidence="2">Leaves</tissue>
    </source>
</reference>
<proteinExistence type="predicted"/>
<dbReference type="Gene3D" id="3.10.290.70">
    <property type="match status" value="1"/>
</dbReference>
<protein>
    <recommendedName>
        <fullName evidence="3">40S ribosomal protein S8</fullName>
    </recommendedName>
</protein>
<dbReference type="GeneID" id="140011066"/>
<evidence type="ECO:0000313" key="1">
    <source>
        <dbReference type="Proteomes" id="UP001652660"/>
    </source>
</evidence>
<dbReference type="RefSeq" id="XP_071915248.1">
    <property type="nucleotide sequence ID" value="XM_072059147.1"/>
</dbReference>
<organism evidence="1 2">
    <name type="scientific">Coffea arabica</name>
    <name type="common">Arabian coffee</name>
    <dbReference type="NCBI Taxonomy" id="13443"/>
    <lineage>
        <taxon>Eukaryota</taxon>
        <taxon>Viridiplantae</taxon>
        <taxon>Streptophyta</taxon>
        <taxon>Embryophyta</taxon>
        <taxon>Tracheophyta</taxon>
        <taxon>Spermatophyta</taxon>
        <taxon>Magnoliopsida</taxon>
        <taxon>eudicotyledons</taxon>
        <taxon>Gunneridae</taxon>
        <taxon>Pentapetalae</taxon>
        <taxon>asterids</taxon>
        <taxon>lamiids</taxon>
        <taxon>Gentianales</taxon>
        <taxon>Rubiaceae</taxon>
        <taxon>Ixoroideae</taxon>
        <taxon>Gardenieae complex</taxon>
        <taxon>Bertiereae - Coffeeae clade</taxon>
        <taxon>Coffeeae</taxon>
        <taxon>Coffea</taxon>
    </lineage>
</organism>